<name>A0A0B6Z6M5_9EUPU</name>
<dbReference type="AlphaFoldDB" id="A0A0B6Z6M5"/>
<proteinExistence type="predicted"/>
<gene>
    <name evidence="1" type="primary">ORF50391</name>
</gene>
<dbReference type="EMBL" id="HACG01017152">
    <property type="protein sequence ID" value="CEK64017.1"/>
    <property type="molecule type" value="Transcribed_RNA"/>
</dbReference>
<sequence>MHSSISACSFSFNSACLGTNIKTICVSLDLFNTGLRIQKVRLRHPSDIELTTP</sequence>
<reference evidence="1" key="1">
    <citation type="submission" date="2014-12" db="EMBL/GenBank/DDBJ databases">
        <title>Insight into the proteome of Arion vulgaris.</title>
        <authorList>
            <person name="Aradska J."/>
            <person name="Bulat T."/>
            <person name="Smidak R."/>
            <person name="Sarate P."/>
            <person name="Gangsoo J."/>
            <person name="Sialana F."/>
            <person name="Bilban M."/>
            <person name="Lubec G."/>
        </authorList>
    </citation>
    <scope>NUCLEOTIDE SEQUENCE</scope>
    <source>
        <tissue evidence="1">Skin</tissue>
    </source>
</reference>
<protein>
    <submittedName>
        <fullName evidence="1">Uncharacterized protein</fullName>
    </submittedName>
</protein>
<organism evidence="1">
    <name type="scientific">Arion vulgaris</name>
    <dbReference type="NCBI Taxonomy" id="1028688"/>
    <lineage>
        <taxon>Eukaryota</taxon>
        <taxon>Metazoa</taxon>
        <taxon>Spiralia</taxon>
        <taxon>Lophotrochozoa</taxon>
        <taxon>Mollusca</taxon>
        <taxon>Gastropoda</taxon>
        <taxon>Heterobranchia</taxon>
        <taxon>Euthyneura</taxon>
        <taxon>Panpulmonata</taxon>
        <taxon>Eupulmonata</taxon>
        <taxon>Stylommatophora</taxon>
        <taxon>Helicina</taxon>
        <taxon>Arionoidea</taxon>
        <taxon>Arionidae</taxon>
        <taxon>Arion</taxon>
    </lineage>
</organism>
<accession>A0A0B6Z6M5</accession>
<evidence type="ECO:0000313" key="1">
    <source>
        <dbReference type="EMBL" id="CEK64017.1"/>
    </source>
</evidence>